<dbReference type="Proteomes" id="UP000652430">
    <property type="component" value="Unassembled WGS sequence"/>
</dbReference>
<accession>A0ABQ3LJ19</accession>
<dbReference type="PANTHER" id="PTHR30441:SF4">
    <property type="entry name" value="PROTEIN ASMA"/>
    <property type="match status" value="1"/>
</dbReference>
<dbReference type="InterPro" id="IPR007844">
    <property type="entry name" value="AsmA"/>
</dbReference>
<dbReference type="Pfam" id="PF05170">
    <property type="entry name" value="AsmA"/>
    <property type="match status" value="2"/>
</dbReference>
<gene>
    <name evidence="3" type="ORF">GCM10008023_12800</name>
</gene>
<feature type="region of interest" description="Disordered" evidence="1">
    <location>
        <begin position="108"/>
        <end position="127"/>
    </location>
</feature>
<sequence>MLVLALGAFPVGLLRGVVENRVSAALHTKVAVGSVTRDGVFSYTPVVALRDVRIAQPAWAGQGDFVRVSALRVRVPVLALLTGRFRPDRIAIDGARIALVRDASGRANWEPDGSKPKQGGASRPSLSDLSVTNTQIVLRDAKRQLVVAGPLSVDATHGLRLAAKGSFRDTPATLALTGGRIAGIDPTAPYPFAVKLSSSALDFAAQGTMRGVLDTRHFSATLRAQAPTLKNLDYLIEAGLFGTQPIDLNGTIRHDVRDWYIDRLAGTIGRSRLTARATVHKYGIRTAIDARIHASQFDFDDLADSKGRAEAAARLARIGPRVIPPTRIDLSKLWKTDGTIRFAADHVLSKGGTVFDSLSGTLNLDNRMLTVSDVVATLANGRMTGTIRVDHRSGLPKLAIDMRLAGVTLERLVGKPDMIGGQVRGHIVLSGQGETVREALAHGSGKAAIVATQGHVQRMIADVLGQSLSGAVAHAISGPSETVPLQCLIADFRGSNGVLVPRPLEIDTGSSVGRGTGRIVLDGERIALTLAGTTKSRALLRIADPIQVGGTLSAPSISVAGVGASDKPSAGGVFKVLGRSLGQALGITKIDPSAGGSTPQRFDCQAAVTAALR</sequence>
<evidence type="ECO:0000313" key="3">
    <source>
        <dbReference type="EMBL" id="GHH12522.1"/>
    </source>
</evidence>
<dbReference type="PANTHER" id="PTHR30441">
    <property type="entry name" value="DUF748 DOMAIN-CONTAINING PROTEIN"/>
    <property type="match status" value="1"/>
</dbReference>
<feature type="domain" description="AsmA" evidence="2">
    <location>
        <begin position="330"/>
        <end position="501"/>
    </location>
</feature>
<comment type="caution">
    <text evidence="3">The sequence shown here is derived from an EMBL/GenBank/DDBJ whole genome shotgun (WGS) entry which is preliminary data.</text>
</comment>
<dbReference type="EMBL" id="BNAQ01000001">
    <property type="protein sequence ID" value="GHH12522.1"/>
    <property type="molecule type" value="Genomic_DNA"/>
</dbReference>
<organism evidence="3 4">
    <name type="scientific">Sphingomonas glacialis</name>
    <dbReference type="NCBI Taxonomy" id="658225"/>
    <lineage>
        <taxon>Bacteria</taxon>
        <taxon>Pseudomonadati</taxon>
        <taxon>Pseudomonadota</taxon>
        <taxon>Alphaproteobacteria</taxon>
        <taxon>Sphingomonadales</taxon>
        <taxon>Sphingomonadaceae</taxon>
        <taxon>Sphingomonas</taxon>
    </lineage>
</organism>
<name>A0ABQ3LJ19_9SPHN</name>
<evidence type="ECO:0000256" key="1">
    <source>
        <dbReference type="SAM" id="MobiDB-lite"/>
    </source>
</evidence>
<proteinExistence type="predicted"/>
<evidence type="ECO:0000259" key="2">
    <source>
        <dbReference type="Pfam" id="PF05170"/>
    </source>
</evidence>
<evidence type="ECO:0000313" key="4">
    <source>
        <dbReference type="Proteomes" id="UP000652430"/>
    </source>
</evidence>
<feature type="domain" description="AsmA" evidence="2">
    <location>
        <begin position="8"/>
        <end position="119"/>
    </location>
</feature>
<reference evidence="4" key="1">
    <citation type="journal article" date="2019" name="Int. J. Syst. Evol. Microbiol.">
        <title>The Global Catalogue of Microorganisms (GCM) 10K type strain sequencing project: providing services to taxonomists for standard genome sequencing and annotation.</title>
        <authorList>
            <consortium name="The Broad Institute Genomics Platform"/>
            <consortium name="The Broad Institute Genome Sequencing Center for Infectious Disease"/>
            <person name="Wu L."/>
            <person name="Ma J."/>
        </authorList>
    </citation>
    <scope>NUCLEOTIDE SEQUENCE [LARGE SCALE GENOMIC DNA]</scope>
    <source>
        <strain evidence="4">CGMCC 1.8957</strain>
    </source>
</reference>
<protein>
    <recommendedName>
        <fullName evidence="2">AsmA domain-containing protein</fullName>
    </recommendedName>
</protein>
<keyword evidence="4" id="KW-1185">Reference proteome</keyword>
<dbReference type="InterPro" id="IPR052894">
    <property type="entry name" value="AsmA-related"/>
</dbReference>